<reference evidence="4 5" key="1">
    <citation type="submission" date="2016-03" db="EMBL/GenBank/DDBJ databases">
        <title>Draft Genome Assembly of Pseudomonas putida strain CBF10-2.</title>
        <authorList>
            <person name="Iyer R.S."/>
            <person name="Damania A."/>
        </authorList>
    </citation>
    <scope>NUCLEOTIDE SEQUENCE [LARGE SCALE GENOMIC DNA]</scope>
    <source>
        <strain evidence="4 5">CBF10-2</strain>
    </source>
</reference>
<keyword evidence="2" id="KW-0789">Thiol protease inhibitor</keyword>
<dbReference type="GO" id="GO:0004869">
    <property type="term" value="F:cysteine-type endopeptidase inhibitor activity"/>
    <property type="evidence" value="ECO:0007669"/>
    <property type="project" value="UniProtKB-KW"/>
</dbReference>
<keyword evidence="1" id="KW-0646">Protease inhibitor</keyword>
<dbReference type="Proteomes" id="UP000077752">
    <property type="component" value="Unassembled WGS sequence"/>
</dbReference>
<dbReference type="PANTHER" id="PTHR36530">
    <property type="entry name" value="INHIBITOR OF CYSTEINE PEPTIDASE"/>
    <property type="match status" value="1"/>
</dbReference>
<dbReference type="EMBL" id="LUCV01000062">
    <property type="protein sequence ID" value="OAI83660.1"/>
    <property type="molecule type" value="Genomic_DNA"/>
</dbReference>
<sequence length="132" mass="14336">MTIRRTALLSGLALLAACSHDTTRTEPVVVEKQSQCPIDLDIGQALTLTLPSNPSTGYRWQVQDAAGSVLGALGPEVYRSNDNDGMVGSDGQSTWRFRAKAAGQGRLLLVYQQPWAPQETPAQRLDCVVRVR</sequence>
<organism evidence="4 5">
    <name type="scientific">Pseudomonas putida</name>
    <name type="common">Arthrobacter siderocapsulatus</name>
    <dbReference type="NCBI Taxonomy" id="303"/>
    <lineage>
        <taxon>Bacteria</taxon>
        <taxon>Pseudomonadati</taxon>
        <taxon>Pseudomonadota</taxon>
        <taxon>Gammaproteobacteria</taxon>
        <taxon>Pseudomonadales</taxon>
        <taxon>Pseudomonadaceae</taxon>
        <taxon>Pseudomonas</taxon>
    </lineage>
</organism>
<accession>A0A177S8Q4</accession>
<evidence type="ECO:0000256" key="2">
    <source>
        <dbReference type="ARBA" id="ARBA00022704"/>
    </source>
</evidence>
<dbReference type="InterPro" id="IPR018990">
    <property type="entry name" value="Prot_inh_I42_chagasin"/>
</dbReference>
<dbReference type="AlphaFoldDB" id="A0A177S8Q4"/>
<dbReference type="Pfam" id="PF09394">
    <property type="entry name" value="Inhibitor_I42"/>
    <property type="match status" value="1"/>
</dbReference>
<proteinExistence type="predicted"/>
<dbReference type="Gene3D" id="2.60.40.2020">
    <property type="match status" value="1"/>
</dbReference>
<comment type="caution">
    <text evidence="4">The sequence shown here is derived from an EMBL/GenBank/DDBJ whole genome shotgun (WGS) entry which is preliminary data.</text>
</comment>
<evidence type="ECO:0000256" key="1">
    <source>
        <dbReference type="ARBA" id="ARBA00022690"/>
    </source>
</evidence>
<dbReference type="PANTHER" id="PTHR36530:SF1">
    <property type="entry name" value="AMOEBIASIN-1"/>
    <property type="match status" value="1"/>
</dbReference>
<feature type="domain" description="Proteinase inhibitor I42 chagasin" evidence="3">
    <location>
        <begin position="40"/>
        <end position="127"/>
    </location>
</feature>
<dbReference type="PROSITE" id="PS51257">
    <property type="entry name" value="PROKAR_LIPOPROTEIN"/>
    <property type="match status" value="1"/>
</dbReference>
<protein>
    <submittedName>
        <fullName evidence="4">Peptidase inhibitor I42</fullName>
    </submittedName>
</protein>
<evidence type="ECO:0000313" key="4">
    <source>
        <dbReference type="EMBL" id="OAI83660.1"/>
    </source>
</evidence>
<dbReference type="RefSeq" id="WP_064305055.1">
    <property type="nucleotide sequence ID" value="NZ_LUCV01000062.1"/>
</dbReference>
<dbReference type="InterPro" id="IPR036331">
    <property type="entry name" value="Chagasin-like_sf"/>
</dbReference>
<evidence type="ECO:0000313" key="5">
    <source>
        <dbReference type="Proteomes" id="UP000077752"/>
    </source>
</evidence>
<evidence type="ECO:0000259" key="3">
    <source>
        <dbReference type="Pfam" id="PF09394"/>
    </source>
</evidence>
<dbReference type="InterPro" id="IPR052781">
    <property type="entry name" value="Cys_protease_inhibitor_I42"/>
</dbReference>
<dbReference type="SUPFAM" id="SSF141066">
    <property type="entry name" value="ICP-like"/>
    <property type="match status" value="1"/>
</dbReference>
<name>A0A177S8Q4_PSEPU</name>
<gene>
    <name evidence="4" type="ORF">AYO28_27030</name>
</gene>